<dbReference type="InterPro" id="IPR044189">
    <property type="entry name" value="XPO4/7-like"/>
</dbReference>
<evidence type="ECO:0000256" key="2">
    <source>
        <dbReference type="ARBA" id="ARBA00004496"/>
    </source>
</evidence>
<feature type="domain" description="Exportin-7/Ran-binding protein 17 TPR repeats" evidence="8">
    <location>
        <begin position="229"/>
        <end position="470"/>
    </location>
</feature>
<proteinExistence type="inferred from homology"/>
<keyword evidence="6" id="KW-0653">Protein transport</keyword>
<dbReference type="GO" id="GO:0006611">
    <property type="term" value="P:protein export from nucleus"/>
    <property type="evidence" value="ECO:0007669"/>
    <property type="project" value="TreeGrafter"/>
</dbReference>
<reference evidence="9" key="1">
    <citation type="journal article" date="2017" name="Gigascience">
        <title>The genome draft of coconut (Cocos nucifera).</title>
        <authorList>
            <person name="Xiao Y."/>
            <person name="Xu P."/>
            <person name="Fan H."/>
            <person name="Baudouin L."/>
            <person name="Xia W."/>
            <person name="Bocs S."/>
            <person name="Xu J."/>
            <person name="Li Q."/>
            <person name="Guo A."/>
            <person name="Zhou L."/>
            <person name="Li J."/>
            <person name="Wu Y."/>
            <person name="Ma Z."/>
            <person name="Armero A."/>
            <person name="Issali A.E."/>
            <person name="Liu N."/>
            <person name="Peng M."/>
            <person name="Yang Y."/>
        </authorList>
    </citation>
    <scope>NUCLEOTIDE SEQUENCE</scope>
    <source>
        <tissue evidence="9">Spear leaf of Hainan Tall coconut</tissue>
    </source>
</reference>
<dbReference type="Proteomes" id="UP000797356">
    <property type="component" value="Chromosome 16"/>
</dbReference>
<evidence type="ECO:0000256" key="4">
    <source>
        <dbReference type="ARBA" id="ARBA00022448"/>
    </source>
</evidence>
<dbReference type="InterPro" id="IPR057947">
    <property type="entry name" value="TPR_XPO7/RBP17"/>
</dbReference>
<dbReference type="AlphaFoldDB" id="A0A8K0IYB2"/>
<dbReference type="PANTHER" id="PTHR12596">
    <property type="entry name" value="EXPORTIN 4,7-RELATED"/>
    <property type="match status" value="1"/>
</dbReference>
<dbReference type="GO" id="GO:0005049">
    <property type="term" value="F:nuclear export signal receptor activity"/>
    <property type="evidence" value="ECO:0007669"/>
    <property type="project" value="InterPro"/>
</dbReference>
<dbReference type="GO" id="GO:0005737">
    <property type="term" value="C:cytoplasm"/>
    <property type="evidence" value="ECO:0007669"/>
    <property type="project" value="UniProtKB-SubCell"/>
</dbReference>
<dbReference type="InterPro" id="IPR016024">
    <property type="entry name" value="ARM-type_fold"/>
</dbReference>
<evidence type="ECO:0000256" key="3">
    <source>
        <dbReference type="ARBA" id="ARBA00009466"/>
    </source>
</evidence>
<comment type="caution">
    <text evidence="9">The sequence shown here is derived from an EMBL/GenBank/DDBJ whole genome shotgun (WGS) entry which is preliminary data.</text>
</comment>
<keyword evidence="5" id="KW-0963">Cytoplasm</keyword>
<evidence type="ECO:0000256" key="7">
    <source>
        <dbReference type="ARBA" id="ARBA00023242"/>
    </source>
</evidence>
<evidence type="ECO:0000256" key="6">
    <source>
        <dbReference type="ARBA" id="ARBA00022927"/>
    </source>
</evidence>
<keyword evidence="4" id="KW-0813">Transport</keyword>
<accession>A0A8K0IYB2</accession>
<evidence type="ECO:0000259" key="8">
    <source>
        <dbReference type="Pfam" id="PF25795"/>
    </source>
</evidence>
<gene>
    <name evidence="9" type="ORF">COCNU_16G000410</name>
</gene>
<dbReference type="PANTHER" id="PTHR12596:SF2">
    <property type="entry name" value="EXPORTIN-7 ISOFORM X1"/>
    <property type="match status" value="1"/>
</dbReference>
<name>A0A8K0IYB2_COCNU</name>
<comment type="similarity">
    <text evidence="3">Belongs to the exportin family.</text>
</comment>
<reference evidence="9" key="2">
    <citation type="submission" date="2019-07" db="EMBL/GenBank/DDBJ databases">
        <authorList>
            <person name="Yang Y."/>
            <person name="Bocs S."/>
            <person name="Baudouin L."/>
        </authorList>
    </citation>
    <scope>NUCLEOTIDE SEQUENCE</scope>
    <source>
        <tissue evidence="9">Spear leaf of Hainan Tall coconut</tissue>
    </source>
</reference>
<protein>
    <submittedName>
        <fullName evidence="9">Putative exportin-7-B-like</fullName>
    </submittedName>
</protein>
<evidence type="ECO:0000313" key="9">
    <source>
        <dbReference type="EMBL" id="KAG1370947.1"/>
    </source>
</evidence>
<organism evidence="9 10">
    <name type="scientific">Cocos nucifera</name>
    <name type="common">Coconut palm</name>
    <dbReference type="NCBI Taxonomy" id="13894"/>
    <lineage>
        <taxon>Eukaryota</taxon>
        <taxon>Viridiplantae</taxon>
        <taxon>Streptophyta</taxon>
        <taxon>Embryophyta</taxon>
        <taxon>Tracheophyta</taxon>
        <taxon>Spermatophyta</taxon>
        <taxon>Magnoliopsida</taxon>
        <taxon>Liliopsida</taxon>
        <taxon>Arecaceae</taxon>
        <taxon>Arecoideae</taxon>
        <taxon>Cocoseae</taxon>
        <taxon>Attaleinae</taxon>
        <taxon>Cocos</taxon>
    </lineage>
</organism>
<sequence length="680" mass="77192">MRPNPGLPLTQHRRVACCFRDQSLFQIFQISLTSLGRLKNDANMQVSNVLRQLTLSLSLRCLSFDFVGTSLDESSEEFGTVQALECLVRLASVRRSLFMDDPARSQFLAHLMAGTKEILQTGQGLADHDNYHEFCRLLGRFKVNYQLSELLNIEIYGDWIRLVAQFTTKSLQSWQWASSSVYYLLGLWSRLVTSVPYLKGDTPSLLDETVPKITEGFINSRFNSVQAGFPDDLSENPLDNVELLQDQLECFPYLCRFQYESSSLYMIKIMEPVLQAYMERARSPVPGDVSELPVIEGQLAWMVHIIAAILKIRQTIGCSMESQELIDAELAARVLQLINITDSGLHSQRYAEISKQRLDRAIITFLQNFRKSYVGDQAMHSSKQLYSRLSDLLGLNDHLVLLNVIVGKIATNLKCYTESEEVIEHTLSLFLELASGYMTGKLLLKLDTVKFIIGHHTRENFPFLEEYRCSCSRMTFYYTLGYLIFMEESPVKFKSSMEPLLQVMVRLESTPDAAFRTDAVKYAFIGLMRDLRGIAMATNSRRTYGLLFDWLYPSHMPLLLKAISHWSDVPEVTTPLLKFMAEFVLNKAQRLTFDSSSPNGILLFREISKLIVAYGSRILSLPNSTDMYANKYKGIWISLTILSRGECMLHSHACAFLECEVGGTGIGKPCLEELLDTSVG</sequence>
<dbReference type="GO" id="GO:0005643">
    <property type="term" value="C:nuclear pore"/>
    <property type="evidence" value="ECO:0007669"/>
    <property type="project" value="TreeGrafter"/>
</dbReference>
<dbReference type="Pfam" id="PF25795">
    <property type="entry name" value="TPR_XPO7"/>
    <property type="match status" value="1"/>
</dbReference>
<keyword evidence="10" id="KW-1185">Reference proteome</keyword>
<evidence type="ECO:0000313" key="10">
    <source>
        <dbReference type="Proteomes" id="UP000797356"/>
    </source>
</evidence>
<comment type="subcellular location">
    <subcellularLocation>
        <location evidence="2">Cytoplasm</location>
    </subcellularLocation>
    <subcellularLocation>
        <location evidence="1">Nucleus</location>
    </subcellularLocation>
</comment>
<dbReference type="SUPFAM" id="SSF48371">
    <property type="entry name" value="ARM repeat"/>
    <property type="match status" value="1"/>
</dbReference>
<evidence type="ECO:0000256" key="1">
    <source>
        <dbReference type="ARBA" id="ARBA00004123"/>
    </source>
</evidence>
<dbReference type="OrthoDB" id="244158at2759"/>
<evidence type="ECO:0000256" key="5">
    <source>
        <dbReference type="ARBA" id="ARBA00022490"/>
    </source>
</evidence>
<keyword evidence="7" id="KW-0539">Nucleus</keyword>
<dbReference type="EMBL" id="CM017887">
    <property type="protein sequence ID" value="KAG1370947.1"/>
    <property type="molecule type" value="Genomic_DNA"/>
</dbReference>